<dbReference type="AlphaFoldDB" id="A0A8S1UKH5"/>
<evidence type="ECO:0000313" key="1">
    <source>
        <dbReference type="EMBL" id="CAD8165651.1"/>
    </source>
</evidence>
<protein>
    <submittedName>
        <fullName evidence="1">Uncharacterized protein</fullName>
    </submittedName>
</protein>
<sequence>MEQYHWGMELMTRAHNANRLGEFLEKGVDFDWSKVENQ</sequence>
<dbReference type="Proteomes" id="UP000683925">
    <property type="component" value="Unassembled WGS sequence"/>
</dbReference>
<comment type="caution">
    <text evidence="1">The sequence shown here is derived from an EMBL/GenBank/DDBJ whole genome shotgun (WGS) entry which is preliminary data.</text>
</comment>
<accession>A0A8S1UKH5</accession>
<evidence type="ECO:0000313" key="2">
    <source>
        <dbReference type="Proteomes" id="UP000683925"/>
    </source>
</evidence>
<organism evidence="1 2">
    <name type="scientific">Paramecium octaurelia</name>
    <dbReference type="NCBI Taxonomy" id="43137"/>
    <lineage>
        <taxon>Eukaryota</taxon>
        <taxon>Sar</taxon>
        <taxon>Alveolata</taxon>
        <taxon>Ciliophora</taxon>
        <taxon>Intramacronucleata</taxon>
        <taxon>Oligohymenophorea</taxon>
        <taxon>Peniculida</taxon>
        <taxon>Parameciidae</taxon>
        <taxon>Paramecium</taxon>
    </lineage>
</organism>
<proteinExistence type="predicted"/>
<reference evidence="1" key="1">
    <citation type="submission" date="2021-01" db="EMBL/GenBank/DDBJ databases">
        <authorList>
            <consortium name="Genoscope - CEA"/>
            <person name="William W."/>
        </authorList>
    </citation>
    <scope>NUCLEOTIDE SEQUENCE</scope>
</reference>
<dbReference type="EMBL" id="CAJJDP010000047">
    <property type="protein sequence ID" value="CAD8165651.1"/>
    <property type="molecule type" value="Genomic_DNA"/>
</dbReference>
<name>A0A8S1UKH5_PAROT</name>
<keyword evidence="2" id="KW-1185">Reference proteome</keyword>
<gene>
    <name evidence="1" type="ORF">POCTA_138.1.T0470053</name>
</gene>